<dbReference type="GO" id="GO:0008652">
    <property type="term" value="P:amino acid biosynthetic process"/>
    <property type="evidence" value="ECO:0007669"/>
    <property type="project" value="UniProtKB-KW"/>
</dbReference>
<dbReference type="EMBL" id="HBFA01036940">
    <property type="protein sequence ID" value="CAD8688110.1"/>
    <property type="molecule type" value="Transcribed_RNA"/>
</dbReference>
<dbReference type="Pfam" id="PF01817">
    <property type="entry name" value="CM_2"/>
    <property type="match status" value="1"/>
</dbReference>
<reference evidence="11" key="1">
    <citation type="submission" date="2021-01" db="EMBL/GenBank/DDBJ databases">
        <authorList>
            <person name="Corre E."/>
            <person name="Pelletier E."/>
            <person name="Niang G."/>
            <person name="Scheremetjew M."/>
            <person name="Finn R."/>
            <person name="Kale V."/>
            <person name="Holt S."/>
            <person name="Cochrane G."/>
            <person name="Meng A."/>
            <person name="Brown T."/>
            <person name="Cohen L."/>
        </authorList>
    </citation>
    <scope>NUCLEOTIDE SEQUENCE</scope>
    <source>
        <strain evidence="11">CCMP722</strain>
    </source>
</reference>
<dbReference type="SUPFAM" id="SSF48600">
    <property type="entry name" value="Chorismate mutase II"/>
    <property type="match status" value="1"/>
</dbReference>
<feature type="compositionally biased region" description="Polar residues" evidence="9">
    <location>
        <begin position="70"/>
        <end position="84"/>
    </location>
</feature>
<dbReference type="AlphaFoldDB" id="A0A7S0RV80"/>
<protein>
    <recommendedName>
        <fullName evidence="4">chorismate mutase</fullName>
        <ecNumber evidence="4">5.4.99.5</ecNumber>
    </recommendedName>
</protein>
<evidence type="ECO:0000313" key="11">
    <source>
        <dbReference type="EMBL" id="CAD8688110.1"/>
    </source>
</evidence>
<dbReference type="PANTHER" id="PTHR21145:SF12">
    <property type="entry name" value="CHORISMATE MUTASE"/>
    <property type="match status" value="1"/>
</dbReference>
<dbReference type="GO" id="GO:0009073">
    <property type="term" value="P:aromatic amino acid family biosynthetic process"/>
    <property type="evidence" value="ECO:0007669"/>
    <property type="project" value="UniProtKB-KW"/>
</dbReference>
<evidence type="ECO:0000256" key="9">
    <source>
        <dbReference type="SAM" id="MobiDB-lite"/>
    </source>
</evidence>
<dbReference type="PROSITE" id="PS51169">
    <property type="entry name" value="CHORISMATE_MUT_3"/>
    <property type="match status" value="1"/>
</dbReference>
<sequence length="343" mass="38740">MAQLATCTTSSQATLGVVLPSRARTTCSTPAAATRLDKLRQGAATFTRSVRLHASRGPRRARRVTAVKGSLTQPQPQSSQKDVDLSSTFSLDEVRQSLIRQEDSIIFSLIERAQFKHNDVVYQENSIAVPLYDRHTGTRASFLEYYLRESEQMHGKMRRYTSPDEMAFYPESLPPLVLPPLEYPSVLVPQNISLNDEIVELYTKTLVPAICEAGDDNNYGSTCMFDVQVLQALSKRIHYGKFVAEAKFRSNKETYTQLIKAQDAEAIMDSLTFPAVEKHVVDRVTKKAATYGQDVLVEGAEQKEIKYKVPPEMVGELYSKWIMPLTKKVQVLYLLKRLDHEEN</sequence>
<dbReference type="PANTHER" id="PTHR21145">
    <property type="entry name" value="CHORISMATE MUTASE"/>
    <property type="match status" value="1"/>
</dbReference>
<evidence type="ECO:0000256" key="1">
    <source>
        <dbReference type="ARBA" id="ARBA00000824"/>
    </source>
</evidence>
<comment type="subcellular location">
    <subcellularLocation>
        <location evidence="2">Cytoplasm</location>
    </subcellularLocation>
</comment>
<comment type="pathway">
    <text evidence="3">Metabolic intermediate biosynthesis; prephenate biosynthesis; prephenate from chorismate: step 1/1.</text>
</comment>
<gene>
    <name evidence="11" type="ORF">POBO1169_LOCUS18480</name>
</gene>
<keyword evidence="5" id="KW-0963">Cytoplasm</keyword>
<dbReference type="GO" id="GO:0046417">
    <property type="term" value="P:chorismate metabolic process"/>
    <property type="evidence" value="ECO:0007669"/>
    <property type="project" value="InterPro"/>
</dbReference>
<dbReference type="GO" id="GO:0004106">
    <property type="term" value="F:chorismate mutase activity"/>
    <property type="evidence" value="ECO:0007669"/>
    <property type="project" value="UniProtKB-EC"/>
</dbReference>
<evidence type="ECO:0000256" key="8">
    <source>
        <dbReference type="ARBA" id="ARBA00023235"/>
    </source>
</evidence>
<evidence type="ECO:0000256" key="2">
    <source>
        <dbReference type="ARBA" id="ARBA00004496"/>
    </source>
</evidence>
<dbReference type="EC" id="5.4.99.5" evidence="4"/>
<accession>A0A7S0RV80</accession>
<feature type="region of interest" description="Disordered" evidence="9">
    <location>
        <begin position="54"/>
        <end position="84"/>
    </location>
</feature>
<evidence type="ECO:0000256" key="4">
    <source>
        <dbReference type="ARBA" id="ARBA00012404"/>
    </source>
</evidence>
<feature type="compositionally biased region" description="Basic residues" evidence="9">
    <location>
        <begin position="54"/>
        <end position="65"/>
    </location>
</feature>
<keyword evidence="7" id="KW-0057">Aromatic amino acid biosynthesis</keyword>
<evidence type="ECO:0000259" key="10">
    <source>
        <dbReference type="Pfam" id="PF01817"/>
    </source>
</evidence>
<name>A0A7S0RV80_9CHLO</name>
<dbReference type="UniPathway" id="UPA00120">
    <property type="reaction ID" value="UER00203"/>
</dbReference>
<comment type="catalytic activity">
    <reaction evidence="1">
        <text>chorismate = prephenate</text>
        <dbReference type="Rhea" id="RHEA:13897"/>
        <dbReference type="ChEBI" id="CHEBI:29748"/>
        <dbReference type="ChEBI" id="CHEBI:29934"/>
        <dbReference type="EC" id="5.4.99.5"/>
    </reaction>
</comment>
<dbReference type="InterPro" id="IPR008238">
    <property type="entry name" value="Chorismate_mutase_AroQ_euk"/>
</dbReference>
<dbReference type="InterPro" id="IPR037039">
    <property type="entry name" value="CM_AroQ_sf_eucaryotic"/>
</dbReference>
<evidence type="ECO:0000256" key="3">
    <source>
        <dbReference type="ARBA" id="ARBA00004817"/>
    </source>
</evidence>
<evidence type="ECO:0000256" key="6">
    <source>
        <dbReference type="ARBA" id="ARBA00022605"/>
    </source>
</evidence>
<evidence type="ECO:0000256" key="5">
    <source>
        <dbReference type="ARBA" id="ARBA00022490"/>
    </source>
</evidence>
<proteinExistence type="predicted"/>
<evidence type="ECO:0000256" key="7">
    <source>
        <dbReference type="ARBA" id="ARBA00023141"/>
    </source>
</evidence>
<dbReference type="GO" id="GO:0005737">
    <property type="term" value="C:cytoplasm"/>
    <property type="evidence" value="ECO:0007669"/>
    <property type="project" value="UniProtKB-SubCell"/>
</dbReference>
<keyword evidence="8" id="KW-0413">Isomerase</keyword>
<dbReference type="NCBIfam" id="TIGR01802">
    <property type="entry name" value="CM_pl-yst"/>
    <property type="match status" value="1"/>
</dbReference>
<organism evidence="11">
    <name type="scientific">Pyramimonas obovata</name>
    <dbReference type="NCBI Taxonomy" id="1411642"/>
    <lineage>
        <taxon>Eukaryota</taxon>
        <taxon>Viridiplantae</taxon>
        <taxon>Chlorophyta</taxon>
        <taxon>Pyramimonadophyceae</taxon>
        <taxon>Pyramimonadales</taxon>
        <taxon>Pyramimonadaceae</taxon>
        <taxon>Pyramimonas</taxon>
        <taxon>Pyramimonas incertae sedis</taxon>
    </lineage>
</organism>
<feature type="domain" description="Chorismate mutase" evidence="10">
    <location>
        <begin position="225"/>
        <end position="330"/>
    </location>
</feature>
<dbReference type="InterPro" id="IPR036263">
    <property type="entry name" value="Chorismate_II_sf"/>
</dbReference>
<dbReference type="Gene3D" id="1.10.590.10">
    <property type="entry name" value="Chorismate mutase, AroQ class superfamily, eukaryotic"/>
    <property type="match status" value="1"/>
</dbReference>
<dbReference type="InterPro" id="IPR002701">
    <property type="entry name" value="CM_II_prokaryot"/>
</dbReference>
<keyword evidence="6" id="KW-0028">Amino-acid biosynthesis</keyword>